<accession>A0AAV9GFB5</accession>
<feature type="transmembrane region" description="Helical" evidence="1">
    <location>
        <begin position="30"/>
        <end position="46"/>
    </location>
</feature>
<organism evidence="2 3">
    <name type="scientific">Podospora aff. communis PSN243</name>
    <dbReference type="NCBI Taxonomy" id="3040156"/>
    <lineage>
        <taxon>Eukaryota</taxon>
        <taxon>Fungi</taxon>
        <taxon>Dikarya</taxon>
        <taxon>Ascomycota</taxon>
        <taxon>Pezizomycotina</taxon>
        <taxon>Sordariomycetes</taxon>
        <taxon>Sordariomycetidae</taxon>
        <taxon>Sordariales</taxon>
        <taxon>Podosporaceae</taxon>
        <taxon>Podospora</taxon>
    </lineage>
</organism>
<keyword evidence="1" id="KW-0812">Transmembrane</keyword>
<gene>
    <name evidence="2" type="ORF">QBC34DRAFT_383713</name>
</gene>
<evidence type="ECO:0000313" key="3">
    <source>
        <dbReference type="Proteomes" id="UP001321760"/>
    </source>
</evidence>
<comment type="caution">
    <text evidence="2">The sequence shown here is derived from an EMBL/GenBank/DDBJ whole genome shotgun (WGS) entry which is preliminary data.</text>
</comment>
<dbReference type="EMBL" id="MU865960">
    <property type="protein sequence ID" value="KAK4446038.1"/>
    <property type="molecule type" value="Genomic_DNA"/>
</dbReference>
<name>A0AAV9GFB5_9PEZI</name>
<evidence type="ECO:0000313" key="2">
    <source>
        <dbReference type="EMBL" id="KAK4446038.1"/>
    </source>
</evidence>
<reference evidence="2" key="1">
    <citation type="journal article" date="2023" name="Mol. Phylogenet. Evol.">
        <title>Genome-scale phylogeny and comparative genomics of the fungal order Sordariales.</title>
        <authorList>
            <person name="Hensen N."/>
            <person name="Bonometti L."/>
            <person name="Westerberg I."/>
            <person name="Brannstrom I.O."/>
            <person name="Guillou S."/>
            <person name="Cros-Aarteil S."/>
            <person name="Calhoun S."/>
            <person name="Haridas S."/>
            <person name="Kuo A."/>
            <person name="Mondo S."/>
            <person name="Pangilinan J."/>
            <person name="Riley R."/>
            <person name="LaButti K."/>
            <person name="Andreopoulos B."/>
            <person name="Lipzen A."/>
            <person name="Chen C."/>
            <person name="Yan M."/>
            <person name="Daum C."/>
            <person name="Ng V."/>
            <person name="Clum A."/>
            <person name="Steindorff A."/>
            <person name="Ohm R.A."/>
            <person name="Martin F."/>
            <person name="Silar P."/>
            <person name="Natvig D.O."/>
            <person name="Lalanne C."/>
            <person name="Gautier V."/>
            <person name="Ament-Velasquez S.L."/>
            <person name="Kruys A."/>
            <person name="Hutchinson M.I."/>
            <person name="Powell A.J."/>
            <person name="Barry K."/>
            <person name="Miller A.N."/>
            <person name="Grigoriev I.V."/>
            <person name="Debuchy R."/>
            <person name="Gladieux P."/>
            <person name="Hiltunen Thoren M."/>
            <person name="Johannesson H."/>
        </authorList>
    </citation>
    <scope>NUCLEOTIDE SEQUENCE</scope>
    <source>
        <strain evidence="2">PSN243</strain>
    </source>
</reference>
<dbReference type="Proteomes" id="UP001321760">
    <property type="component" value="Unassembled WGS sequence"/>
</dbReference>
<sequence length="116" mass="13753">MAFSDDILGNVVASVIAGVLIKWGPWVTWLLFWFVVWLLWLVWLRLRQFDCVRWLLWECVGWAEGEEVTPVVERPEVHRVWRVAASFFDFAKNCSAAFYRTMRDAKNRCLGRSDRE</sequence>
<reference evidence="2" key="2">
    <citation type="submission" date="2023-05" db="EMBL/GenBank/DDBJ databases">
        <authorList>
            <consortium name="Lawrence Berkeley National Laboratory"/>
            <person name="Steindorff A."/>
            <person name="Hensen N."/>
            <person name="Bonometti L."/>
            <person name="Westerberg I."/>
            <person name="Brannstrom I.O."/>
            <person name="Guillou S."/>
            <person name="Cros-Aarteil S."/>
            <person name="Calhoun S."/>
            <person name="Haridas S."/>
            <person name="Kuo A."/>
            <person name="Mondo S."/>
            <person name="Pangilinan J."/>
            <person name="Riley R."/>
            <person name="Labutti K."/>
            <person name="Andreopoulos B."/>
            <person name="Lipzen A."/>
            <person name="Chen C."/>
            <person name="Yanf M."/>
            <person name="Daum C."/>
            <person name="Ng V."/>
            <person name="Clum A."/>
            <person name="Ohm R."/>
            <person name="Martin F."/>
            <person name="Silar P."/>
            <person name="Natvig D."/>
            <person name="Lalanne C."/>
            <person name="Gautier V."/>
            <person name="Ament-Velasquez S.L."/>
            <person name="Kruys A."/>
            <person name="Hutchinson M.I."/>
            <person name="Powell A.J."/>
            <person name="Barry K."/>
            <person name="Miller A.N."/>
            <person name="Grigoriev I.V."/>
            <person name="Debuchy R."/>
            <person name="Gladieux P."/>
            <person name="Thoren M.H."/>
            <person name="Johannesson H."/>
        </authorList>
    </citation>
    <scope>NUCLEOTIDE SEQUENCE</scope>
    <source>
        <strain evidence="2">PSN243</strain>
    </source>
</reference>
<keyword evidence="1" id="KW-1133">Transmembrane helix</keyword>
<keyword evidence="1" id="KW-0472">Membrane</keyword>
<evidence type="ECO:0000256" key="1">
    <source>
        <dbReference type="SAM" id="Phobius"/>
    </source>
</evidence>
<proteinExistence type="predicted"/>
<dbReference type="AlphaFoldDB" id="A0AAV9GFB5"/>
<keyword evidence="3" id="KW-1185">Reference proteome</keyword>
<protein>
    <submittedName>
        <fullName evidence="2">Uncharacterized protein</fullName>
    </submittedName>
</protein>